<dbReference type="EMBL" id="CM044706">
    <property type="protein sequence ID" value="KAI5658986.1"/>
    <property type="molecule type" value="Genomic_DNA"/>
</dbReference>
<reference evidence="2" key="1">
    <citation type="journal article" date="2023" name="Nat. Plants">
        <title>Single-cell RNA sequencing provides a high-resolution roadmap for understanding the multicellular compartmentation of specialized metabolism.</title>
        <authorList>
            <person name="Sun S."/>
            <person name="Shen X."/>
            <person name="Li Y."/>
            <person name="Li Y."/>
            <person name="Wang S."/>
            <person name="Li R."/>
            <person name="Zhang H."/>
            <person name="Shen G."/>
            <person name="Guo B."/>
            <person name="Wei J."/>
            <person name="Xu J."/>
            <person name="St-Pierre B."/>
            <person name="Chen S."/>
            <person name="Sun C."/>
        </authorList>
    </citation>
    <scope>NUCLEOTIDE SEQUENCE [LARGE SCALE GENOMIC DNA]</scope>
</reference>
<protein>
    <submittedName>
        <fullName evidence="1">Uncharacterized protein</fullName>
    </submittedName>
</protein>
<evidence type="ECO:0000313" key="2">
    <source>
        <dbReference type="Proteomes" id="UP001060085"/>
    </source>
</evidence>
<comment type="caution">
    <text evidence="1">The sequence shown here is derived from an EMBL/GenBank/DDBJ whole genome shotgun (WGS) entry which is preliminary data.</text>
</comment>
<dbReference type="Proteomes" id="UP001060085">
    <property type="component" value="Linkage Group LG06"/>
</dbReference>
<keyword evidence="2" id="KW-1185">Reference proteome</keyword>
<organism evidence="1 2">
    <name type="scientific">Catharanthus roseus</name>
    <name type="common">Madagascar periwinkle</name>
    <name type="synonym">Vinca rosea</name>
    <dbReference type="NCBI Taxonomy" id="4058"/>
    <lineage>
        <taxon>Eukaryota</taxon>
        <taxon>Viridiplantae</taxon>
        <taxon>Streptophyta</taxon>
        <taxon>Embryophyta</taxon>
        <taxon>Tracheophyta</taxon>
        <taxon>Spermatophyta</taxon>
        <taxon>Magnoliopsida</taxon>
        <taxon>eudicotyledons</taxon>
        <taxon>Gunneridae</taxon>
        <taxon>Pentapetalae</taxon>
        <taxon>asterids</taxon>
        <taxon>lamiids</taxon>
        <taxon>Gentianales</taxon>
        <taxon>Apocynaceae</taxon>
        <taxon>Rauvolfioideae</taxon>
        <taxon>Vinceae</taxon>
        <taxon>Catharanthinae</taxon>
        <taxon>Catharanthus</taxon>
    </lineage>
</organism>
<proteinExistence type="predicted"/>
<name>A0ACC0AEH7_CATRO</name>
<accession>A0ACC0AEH7</accession>
<gene>
    <name evidence="1" type="ORF">M9H77_27779</name>
</gene>
<evidence type="ECO:0000313" key="1">
    <source>
        <dbReference type="EMBL" id="KAI5658986.1"/>
    </source>
</evidence>
<sequence>MAGFWNQTRALFRKNLIYQKRNLQRNVSIILFPVILFLLLGLLRYCMRNYGLENRSEQEPTEKSPLLQVPSNKYRAVKTGIMPYNDLPDESCREKASCPAVVLITGNNRVFGESVSGYMFPKSFDQNSSSSGNELAHGVFGMTDKESQLYHIQSQCPANSTYENVGKSRGRCLEGLPLWRNNYEEINYELFRGYMDGNEKGEINEIMAAFDFLNSSMKSFQVAMWYNSTDGRSRDFFNGMHVQRALSMVYYK</sequence>